<dbReference type="InterPro" id="IPR014438">
    <property type="entry name" value="Glucan_biosyn_MdoG/MdoD"/>
</dbReference>
<dbReference type="InterPro" id="IPR013783">
    <property type="entry name" value="Ig-like_fold"/>
</dbReference>
<dbReference type="FunFam" id="2.70.98.10:FF:000001">
    <property type="entry name" value="Glucans biosynthesis protein G"/>
    <property type="match status" value="1"/>
</dbReference>
<dbReference type="PIRSF" id="PIRSF006281">
    <property type="entry name" value="MdoG"/>
    <property type="match status" value="1"/>
</dbReference>
<comment type="pathway">
    <text evidence="2">Glycan metabolism; osmoregulated periplasmic glucan (OPG) biosynthesis.</text>
</comment>
<feature type="signal peptide" evidence="7">
    <location>
        <begin position="1"/>
        <end position="37"/>
    </location>
</feature>
<evidence type="ECO:0000256" key="4">
    <source>
        <dbReference type="ARBA" id="ARBA00015376"/>
    </source>
</evidence>
<feature type="domain" description="Glucan biosynthesis periplasmic MdoG C-terminal" evidence="8">
    <location>
        <begin position="38"/>
        <end position="524"/>
    </location>
</feature>
<dbReference type="GO" id="GO:0051274">
    <property type="term" value="P:beta-glucan biosynthetic process"/>
    <property type="evidence" value="ECO:0007669"/>
    <property type="project" value="TreeGrafter"/>
</dbReference>
<dbReference type="InterPro" id="IPR011013">
    <property type="entry name" value="Gal_mutarotase_sf_dom"/>
</dbReference>
<keyword evidence="6" id="KW-0574">Periplasm</keyword>
<dbReference type="UniPathway" id="UPA00637"/>
<dbReference type="InterPro" id="IPR007444">
    <property type="entry name" value="Glucan_biosyn_MdoG_C"/>
</dbReference>
<comment type="similarity">
    <text evidence="3">Belongs to the OpgD/OpgG family.</text>
</comment>
<evidence type="ECO:0000256" key="5">
    <source>
        <dbReference type="ARBA" id="ARBA00022729"/>
    </source>
</evidence>
<evidence type="ECO:0000256" key="2">
    <source>
        <dbReference type="ARBA" id="ARBA00005001"/>
    </source>
</evidence>
<sequence length="532" mass="59337">MTDFPLLVSRKRLRASRVLLSALALTVGLLAAAPASAFDFFDVTRRAKALANEKYKAPSSALPKELRELKYADYQQIRIKPDRQLWADGRTTFQVAFLHQGMAFDLPIKINEIDAEGVREIKYDPDDFDFGTRKPDLKQLKNLGFAGFRVFHSFGDRANKRDGELASFLGASYFRVAGKGQVFGVSARGLAIDTAVASGEEFPRFREFWIARPANNDKHLVIYALLDSPRATGAYRFTINPDEDTTVQVRSRVYLRAPVGKLGIAAMSSMYLYGSAQPSSAANFRPELHNSDGLGIRAGNGEWLWRPLNNPRRLASSSFAVENPRGFGLQQRSRDFRLYEDLDERYDLRPSLWVEPEGDWGKGRVELLELPTSDETNDNIAAFWVPESPPKPGAALDLNYTLRWTRNETALADAKLARVLQTRRSTGETRGADQIRRPDGSIALMVDFSAPVPAKPKDPPLPVSLNFSTSGNADVLENSLRRNPVTGGWRVSLRLKVKDPAKPVEMRAALVNGQNPVSETWSYQLPGYETGE</sequence>
<dbReference type="PANTHER" id="PTHR30504:SF4">
    <property type="entry name" value="GLUCANS BIOSYNTHESIS PROTEIN G"/>
    <property type="match status" value="1"/>
</dbReference>
<dbReference type="Gene3D" id="2.70.98.10">
    <property type="match status" value="1"/>
</dbReference>
<reference evidence="9 10" key="1">
    <citation type="submission" date="2018-10" db="EMBL/GenBank/DDBJ databases">
        <authorList>
            <person name="Criscuolo A."/>
        </authorList>
    </citation>
    <scope>NUCLEOTIDE SEQUENCE [LARGE SCALE GENOMIC DNA]</scope>
    <source>
        <strain evidence="9">DnA1</strain>
    </source>
</reference>
<protein>
    <recommendedName>
        <fullName evidence="4">Glucans biosynthesis protein G</fullName>
    </recommendedName>
</protein>
<dbReference type="GO" id="GO:0003824">
    <property type="term" value="F:catalytic activity"/>
    <property type="evidence" value="ECO:0007669"/>
    <property type="project" value="InterPro"/>
</dbReference>
<evidence type="ECO:0000259" key="8">
    <source>
        <dbReference type="Pfam" id="PF04349"/>
    </source>
</evidence>
<dbReference type="EMBL" id="UWPJ01000022">
    <property type="protein sequence ID" value="VCU70657.1"/>
    <property type="molecule type" value="Genomic_DNA"/>
</dbReference>
<dbReference type="GO" id="GO:0030288">
    <property type="term" value="C:outer membrane-bounded periplasmic space"/>
    <property type="evidence" value="ECO:0007669"/>
    <property type="project" value="TreeGrafter"/>
</dbReference>
<organism evidence="9 10">
    <name type="scientific">Pigmentiphaga humi</name>
    <dbReference type="NCBI Taxonomy" id="2478468"/>
    <lineage>
        <taxon>Bacteria</taxon>
        <taxon>Pseudomonadati</taxon>
        <taxon>Pseudomonadota</taxon>
        <taxon>Betaproteobacteria</taxon>
        <taxon>Burkholderiales</taxon>
        <taxon>Alcaligenaceae</taxon>
        <taxon>Pigmentiphaga</taxon>
    </lineage>
</organism>
<evidence type="ECO:0000256" key="6">
    <source>
        <dbReference type="ARBA" id="ARBA00022764"/>
    </source>
</evidence>
<evidence type="ECO:0000256" key="1">
    <source>
        <dbReference type="ARBA" id="ARBA00004418"/>
    </source>
</evidence>
<dbReference type="Proteomes" id="UP000277294">
    <property type="component" value="Unassembled WGS sequence"/>
</dbReference>
<dbReference type="Pfam" id="PF04349">
    <property type="entry name" value="MdoG"/>
    <property type="match status" value="1"/>
</dbReference>
<dbReference type="InterPro" id="IPR014756">
    <property type="entry name" value="Ig_E-set"/>
</dbReference>
<name>A0A3P4B2Y7_9BURK</name>
<evidence type="ECO:0000313" key="9">
    <source>
        <dbReference type="EMBL" id="VCU70657.1"/>
    </source>
</evidence>
<dbReference type="SUPFAM" id="SSF74650">
    <property type="entry name" value="Galactose mutarotase-like"/>
    <property type="match status" value="1"/>
</dbReference>
<accession>A0A3P4B2Y7</accession>
<keyword evidence="10" id="KW-1185">Reference proteome</keyword>
<feature type="chain" id="PRO_5018204279" description="Glucans biosynthesis protein G" evidence="7">
    <location>
        <begin position="38"/>
        <end position="532"/>
    </location>
</feature>
<dbReference type="PANTHER" id="PTHR30504">
    <property type="entry name" value="GLUCANS BIOSYNTHESIS PROTEIN"/>
    <property type="match status" value="1"/>
</dbReference>
<dbReference type="Gene3D" id="2.60.40.10">
    <property type="entry name" value="Immunoglobulins"/>
    <property type="match status" value="1"/>
</dbReference>
<dbReference type="SUPFAM" id="SSF81296">
    <property type="entry name" value="E set domains"/>
    <property type="match status" value="1"/>
</dbReference>
<dbReference type="AlphaFoldDB" id="A0A3P4B2Y7"/>
<gene>
    <name evidence="9" type="primary">mdoG_2</name>
    <name evidence="9" type="ORF">PIGHUM_02733</name>
</gene>
<evidence type="ECO:0000313" key="10">
    <source>
        <dbReference type="Proteomes" id="UP000277294"/>
    </source>
</evidence>
<comment type="subcellular location">
    <subcellularLocation>
        <location evidence="1">Periplasm</location>
    </subcellularLocation>
</comment>
<dbReference type="GO" id="GO:0030246">
    <property type="term" value="F:carbohydrate binding"/>
    <property type="evidence" value="ECO:0007669"/>
    <property type="project" value="InterPro"/>
</dbReference>
<evidence type="ECO:0000256" key="3">
    <source>
        <dbReference type="ARBA" id="ARBA00009284"/>
    </source>
</evidence>
<keyword evidence="5 7" id="KW-0732">Signal</keyword>
<proteinExistence type="inferred from homology"/>
<evidence type="ECO:0000256" key="7">
    <source>
        <dbReference type="SAM" id="SignalP"/>
    </source>
</evidence>
<dbReference type="InterPro" id="IPR014718">
    <property type="entry name" value="GH-type_carb-bd"/>
</dbReference>